<evidence type="ECO:0000256" key="1">
    <source>
        <dbReference type="SAM" id="MobiDB-lite"/>
    </source>
</evidence>
<proteinExistence type="predicted"/>
<comment type="caution">
    <text evidence="2">The sequence shown here is derived from an EMBL/GenBank/DDBJ whole genome shotgun (WGS) entry which is preliminary data.</text>
</comment>
<evidence type="ECO:0000313" key="3">
    <source>
        <dbReference type="Proteomes" id="UP001233172"/>
    </source>
</evidence>
<feature type="region of interest" description="Disordered" evidence="1">
    <location>
        <begin position="1"/>
        <end position="25"/>
    </location>
</feature>
<dbReference type="GO" id="GO:0003677">
    <property type="term" value="F:DNA binding"/>
    <property type="evidence" value="ECO:0007669"/>
    <property type="project" value="UniProtKB-KW"/>
</dbReference>
<protein>
    <submittedName>
        <fullName evidence="2">Homeobox protein CDX-1</fullName>
    </submittedName>
</protein>
<evidence type="ECO:0000313" key="2">
    <source>
        <dbReference type="EMBL" id="KAK0064687.1"/>
    </source>
</evidence>
<name>A0AAD8C2Q2_BIOPF</name>
<keyword evidence="3" id="KW-1185">Reference proteome</keyword>
<keyword evidence="2" id="KW-0238">DNA-binding</keyword>
<accession>A0AAD8C2Q2</accession>
<dbReference type="AlphaFoldDB" id="A0AAD8C2Q2"/>
<reference evidence="2" key="2">
    <citation type="submission" date="2023-04" db="EMBL/GenBank/DDBJ databases">
        <authorList>
            <person name="Bu L."/>
            <person name="Lu L."/>
            <person name="Laidemitt M.R."/>
            <person name="Zhang S.M."/>
            <person name="Mutuku M."/>
            <person name="Mkoji G."/>
            <person name="Steinauer M."/>
            <person name="Loker E.S."/>
        </authorList>
    </citation>
    <scope>NUCLEOTIDE SEQUENCE</scope>
    <source>
        <strain evidence="2">KasaAsao</strain>
        <tissue evidence="2">Whole Snail</tissue>
    </source>
</reference>
<dbReference type="EMBL" id="JASAOG010000016">
    <property type="protein sequence ID" value="KAK0064687.1"/>
    <property type="molecule type" value="Genomic_DNA"/>
</dbReference>
<reference evidence="2" key="1">
    <citation type="journal article" date="2023" name="PLoS Negl. Trop. Dis.">
        <title>A genome sequence for Biomphalaria pfeifferi, the major vector snail for the human-infecting parasite Schistosoma mansoni.</title>
        <authorList>
            <person name="Bu L."/>
            <person name="Lu L."/>
            <person name="Laidemitt M.R."/>
            <person name="Zhang S.M."/>
            <person name="Mutuku M."/>
            <person name="Mkoji G."/>
            <person name="Steinauer M."/>
            <person name="Loker E.S."/>
        </authorList>
    </citation>
    <scope>NUCLEOTIDE SEQUENCE</scope>
    <source>
        <strain evidence="2">KasaAsao</strain>
    </source>
</reference>
<feature type="non-terminal residue" evidence="2">
    <location>
        <position position="57"/>
    </location>
</feature>
<sequence>MPEMASVCPSGSGTPPTVYGGRGPQGLGPPHGYYNHCGYPASSPHVQYSSEPYSPFQ</sequence>
<dbReference type="Proteomes" id="UP001233172">
    <property type="component" value="Unassembled WGS sequence"/>
</dbReference>
<gene>
    <name evidence="2" type="ORF">Bpfe_005776</name>
</gene>
<organism evidence="2 3">
    <name type="scientific">Biomphalaria pfeifferi</name>
    <name type="common">Bloodfluke planorb</name>
    <name type="synonym">Freshwater snail</name>
    <dbReference type="NCBI Taxonomy" id="112525"/>
    <lineage>
        <taxon>Eukaryota</taxon>
        <taxon>Metazoa</taxon>
        <taxon>Spiralia</taxon>
        <taxon>Lophotrochozoa</taxon>
        <taxon>Mollusca</taxon>
        <taxon>Gastropoda</taxon>
        <taxon>Heterobranchia</taxon>
        <taxon>Euthyneura</taxon>
        <taxon>Panpulmonata</taxon>
        <taxon>Hygrophila</taxon>
        <taxon>Lymnaeoidea</taxon>
        <taxon>Planorbidae</taxon>
        <taxon>Biomphalaria</taxon>
    </lineage>
</organism>
<keyword evidence="2" id="KW-0371">Homeobox</keyword>